<dbReference type="Gene3D" id="2.30.38.10">
    <property type="entry name" value="Luciferase, Domain 3"/>
    <property type="match status" value="1"/>
</dbReference>
<evidence type="ECO:0000259" key="3">
    <source>
        <dbReference type="Pfam" id="PF13193"/>
    </source>
</evidence>
<dbReference type="Gene3D" id="3.40.50.12820">
    <property type="match status" value="1"/>
</dbReference>
<dbReference type="GO" id="GO:0044550">
    <property type="term" value="P:secondary metabolite biosynthetic process"/>
    <property type="evidence" value="ECO:0007669"/>
    <property type="project" value="TreeGrafter"/>
</dbReference>
<evidence type="ECO:0000259" key="2">
    <source>
        <dbReference type="Pfam" id="PF00501"/>
    </source>
</evidence>
<dbReference type="GO" id="GO:0016878">
    <property type="term" value="F:acid-thiol ligase activity"/>
    <property type="evidence" value="ECO:0007669"/>
    <property type="project" value="TreeGrafter"/>
</dbReference>
<dbReference type="Pfam" id="PF13193">
    <property type="entry name" value="AMP-binding_C"/>
    <property type="match status" value="1"/>
</dbReference>
<evidence type="ECO:0000313" key="5">
    <source>
        <dbReference type="Proteomes" id="UP001317532"/>
    </source>
</evidence>
<dbReference type="GO" id="GO:0016405">
    <property type="term" value="F:CoA-ligase activity"/>
    <property type="evidence" value="ECO:0007669"/>
    <property type="project" value="InterPro"/>
</dbReference>
<dbReference type="RefSeq" id="WP_317996032.1">
    <property type="nucleotide sequence ID" value="NZ_AP025523.1"/>
</dbReference>
<reference evidence="4 5" key="1">
    <citation type="journal article" date="2022" name="ISME Commun">
        <title>Vulcanimicrobium alpinus gen. nov. sp. nov., the first cultivated representative of the candidate phylum 'Eremiobacterota', is a metabolically versatile aerobic anoxygenic phototroph.</title>
        <authorList>
            <person name="Yabe S."/>
            <person name="Muto K."/>
            <person name="Abe K."/>
            <person name="Yokota A."/>
            <person name="Staudigel H."/>
            <person name="Tebo B.M."/>
        </authorList>
    </citation>
    <scope>NUCLEOTIDE SEQUENCE [LARGE SCALE GENOMIC DNA]</scope>
    <source>
        <strain evidence="4 5">WC8-2</strain>
    </source>
</reference>
<dbReference type="Proteomes" id="UP001317532">
    <property type="component" value="Chromosome"/>
</dbReference>
<dbReference type="NCBIfam" id="TIGR02262">
    <property type="entry name" value="benz_CoA_lig"/>
    <property type="match status" value="1"/>
</dbReference>
<dbReference type="AlphaFoldDB" id="A0AAN1XSJ9"/>
<dbReference type="Gene3D" id="3.40.50.980">
    <property type="match status" value="1"/>
</dbReference>
<dbReference type="Pfam" id="PF00501">
    <property type="entry name" value="AMP-binding"/>
    <property type="match status" value="1"/>
</dbReference>
<evidence type="ECO:0000256" key="1">
    <source>
        <dbReference type="ARBA" id="ARBA00022598"/>
    </source>
</evidence>
<protein>
    <submittedName>
        <fullName evidence="4">Acetyl-CoA synthetase</fullName>
    </submittedName>
</protein>
<keyword evidence="5" id="KW-1185">Reference proteome</keyword>
<accession>A0AAN1XSJ9</accession>
<feature type="domain" description="AMP-dependent synthetase/ligase" evidence="2">
    <location>
        <begin position="25"/>
        <end position="388"/>
    </location>
</feature>
<dbReference type="InterPro" id="IPR000873">
    <property type="entry name" value="AMP-dep_synth/lig_dom"/>
</dbReference>
<dbReference type="PANTHER" id="PTHR43352">
    <property type="entry name" value="ACETYL-COA SYNTHETASE"/>
    <property type="match status" value="1"/>
</dbReference>
<gene>
    <name evidence="4" type="ORF">WPS_02300</name>
</gene>
<sequence>MIASAPPFAALDGTALYNCAADLLDRNLAERGGRVAIVDDGGTWTFAALARRVDACAGALLGLGLEAEQRVVLCLLDTIDFPTAFLGAIKAGIVPIPVNTLFPAADYAYILADSRAKAAIVSSELLATFLDAARQAGWAGTIVVSDPRGTAPDPRFAALDALVAAATPLQNAAPTRPDDACFWLYSSGSTGKPKGTVHVQTSLVRTAELFAQGVLGLREDDVVYSAAKLFFAYGLGNALTFPLAAGATAVLHAGRATPYAVSRILRDAKPTVFCGVPTLFASLLVHPEFPPRERLALRLCTSAGEALPEEIGRAWTARTGVEIVDGIGSTEMLHIFVSNRPGAVRYGTTGTPVPGYAVRLVDETGAIAAFGEIGELEVNGPTSAAYYWNAREKSRRTFLGEWTRTGDKFRQDQDGNFIHCGRADDMLKVGGIWVSPGEVESALVAHEHVLEAAVIGVCDEQDLVKPKAFVILKPGVVPSDELADALKVHVKARLAPYKYPRWIAFVDELPKTATGKIRRHVLRAQEDAQRGGAH</sequence>
<dbReference type="InterPro" id="IPR011957">
    <property type="entry name" value="Benz_CoA_lig"/>
</dbReference>
<dbReference type="Gene3D" id="3.30.300.30">
    <property type="match status" value="1"/>
</dbReference>
<dbReference type="KEGG" id="vab:WPS_02300"/>
<dbReference type="InterPro" id="IPR025110">
    <property type="entry name" value="AMP-bd_C"/>
</dbReference>
<dbReference type="InterPro" id="IPR045851">
    <property type="entry name" value="AMP-bd_C_sf"/>
</dbReference>
<name>A0AAN1XSJ9_UNVUL</name>
<dbReference type="EMBL" id="AP025523">
    <property type="protein sequence ID" value="BDE04954.1"/>
    <property type="molecule type" value="Genomic_DNA"/>
</dbReference>
<dbReference type="GO" id="GO:0005524">
    <property type="term" value="F:ATP binding"/>
    <property type="evidence" value="ECO:0007669"/>
    <property type="project" value="InterPro"/>
</dbReference>
<organism evidence="4 5">
    <name type="scientific">Vulcanimicrobium alpinum</name>
    <dbReference type="NCBI Taxonomy" id="3016050"/>
    <lineage>
        <taxon>Bacteria</taxon>
        <taxon>Bacillati</taxon>
        <taxon>Vulcanimicrobiota</taxon>
        <taxon>Vulcanimicrobiia</taxon>
        <taxon>Vulcanimicrobiales</taxon>
        <taxon>Vulcanimicrobiaceae</taxon>
        <taxon>Vulcanimicrobium</taxon>
    </lineage>
</organism>
<dbReference type="SUPFAM" id="SSF56801">
    <property type="entry name" value="Acetyl-CoA synthetase-like"/>
    <property type="match status" value="1"/>
</dbReference>
<keyword evidence="1" id="KW-0436">Ligase</keyword>
<evidence type="ECO:0000313" key="4">
    <source>
        <dbReference type="EMBL" id="BDE04954.1"/>
    </source>
</evidence>
<proteinExistence type="predicted"/>
<dbReference type="PANTHER" id="PTHR43352:SF1">
    <property type="entry name" value="ANTHRANILATE--COA LIGASE"/>
    <property type="match status" value="1"/>
</dbReference>
<feature type="domain" description="AMP-binding enzyme C-terminal" evidence="3">
    <location>
        <begin position="438"/>
        <end position="516"/>
    </location>
</feature>